<keyword evidence="3" id="KW-1185">Reference proteome</keyword>
<feature type="chain" id="PRO_5024377217" description="Cytochrome c" evidence="1">
    <location>
        <begin position="24"/>
        <end position="153"/>
    </location>
</feature>
<evidence type="ECO:0000313" key="2">
    <source>
        <dbReference type="EMBL" id="VUX45840.1"/>
    </source>
</evidence>
<dbReference type="GO" id="GO:0009055">
    <property type="term" value="F:electron transfer activity"/>
    <property type="evidence" value="ECO:0007669"/>
    <property type="project" value="InterPro"/>
</dbReference>
<comment type="caution">
    <text evidence="2">The sequence shown here is derived from an EMBL/GenBank/DDBJ whole genome shotgun (WGS) entry which is preliminary data.</text>
</comment>
<reference evidence="2" key="1">
    <citation type="submission" date="2018-11" db="EMBL/GenBank/DDBJ databases">
        <authorList>
            <person name="Onetto C."/>
        </authorList>
    </citation>
    <scope>NUCLEOTIDE SEQUENCE [LARGE SCALE GENOMIC DNA]</scope>
</reference>
<dbReference type="GO" id="GO:0022900">
    <property type="term" value="P:electron transport chain"/>
    <property type="evidence" value="ECO:0007669"/>
    <property type="project" value="InterPro"/>
</dbReference>
<proteinExistence type="predicted"/>
<dbReference type="Proteomes" id="UP000326641">
    <property type="component" value="Unassembled WGS sequence"/>
</dbReference>
<accession>A0A564WBG9</accession>
<sequence length="153" mass="16038">MRRFGRLALAALALTAMALTALAQAPELAAAEADPRTAIALPADLRPAFLAHMRHHMDALDDIIARLAAADFKGAAGVARTELEPGSGAGFGRYLPLEFREMGLGMHRAAAEFATVAEAVPAQPAAADWQKAIAALQTLSAHCRGCHGAFRVE</sequence>
<dbReference type="GO" id="GO:0005506">
    <property type="term" value="F:iron ion binding"/>
    <property type="evidence" value="ECO:0007669"/>
    <property type="project" value="InterPro"/>
</dbReference>
<dbReference type="EMBL" id="UXAT02000008">
    <property type="protein sequence ID" value="VUX45840.1"/>
    <property type="molecule type" value="Genomic_DNA"/>
</dbReference>
<dbReference type="AlphaFoldDB" id="A0A564WBG9"/>
<keyword evidence="1" id="KW-0732">Signal</keyword>
<dbReference type="Gene3D" id="1.20.120.10">
    <property type="entry name" value="Cytochrome c/b562"/>
    <property type="match status" value="1"/>
</dbReference>
<dbReference type="GO" id="GO:0020037">
    <property type="term" value="F:heme binding"/>
    <property type="evidence" value="ECO:0007669"/>
    <property type="project" value="InterPro"/>
</dbReference>
<dbReference type="InterPro" id="IPR010980">
    <property type="entry name" value="Cyt_c/b562"/>
</dbReference>
<feature type="signal peptide" evidence="1">
    <location>
        <begin position="1"/>
        <end position="23"/>
    </location>
</feature>
<dbReference type="SUPFAM" id="SSF47175">
    <property type="entry name" value="Cytochromes"/>
    <property type="match status" value="1"/>
</dbReference>
<dbReference type="PROSITE" id="PS51009">
    <property type="entry name" value="CYTCII"/>
    <property type="match status" value="1"/>
</dbReference>
<name>A0A564WBG9_9PROT</name>
<dbReference type="InterPro" id="IPR002321">
    <property type="entry name" value="Cyt_c_II"/>
</dbReference>
<evidence type="ECO:0000313" key="3">
    <source>
        <dbReference type="Proteomes" id="UP000326641"/>
    </source>
</evidence>
<protein>
    <recommendedName>
        <fullName evidence="4">Cytochrome c</fullName>
    </recommendedName>
</protein>
<evidence type="ECO:0008006" key="4">
    <source>
        <dbReference type="Google" id="ProtNLM"/>
    </source>
</evidence>
<gene>
    <name evidence="2" type="ORF">DF3PA_160026</name>
</gene>
<evidence type="ECO:0000256" key="1">
    <source>
        <dbReference type="SAM" id="SignalP"/>
    </source>
</evidence>
<organism evidence="2 3">
    <name type="scientific">Candidatus Defluviicoccus seviourii</name>
    <dbReference type="NCBI Taxonomy" id="2565273"/>
    <lineage>
        <taxon>Bacteria</taxon>
        <taxon>Pseudomonadati</taxon>
        <taxon>Pseudomonadota</taxon>
        <taxon>Alphaproteobacteria</taxon>
        <taxon>Rhodospirillales</taxon>
        <taxon>Rhodospirillaceae</taxon>
        <taxon>Defluviicoccus</taxon>
    </lineage>
</organism>